<reference evidence="3" key="1">
    <citation type="journal article" date="2019" name="Nat. Commun.">
        <title>The genome of broomcorn millet.</title>
        <authorList>
            <person name="Zou C."/>
            <person name="Miki D."/>
            <person name="Li D."/>
            <person name="Tang Q."/>
            <person name="Xiao L."/>
            <person name="Rajput S."/>
            <person name="Deng P."/>
            <person name="Jia W."/>
            <person name="Huang R."/>
            <person name="Zhang M."/>
            <person name="Sun Y."/>
            <person name="Hu J."/>
            <person name="Fu X."/>
            <person name="Schnable P.S."/>
            <person name="Li F."/>
            <person name="Zhang H."/>
            <person name="Feng B."/>
            <person name="Zhu X."/>
            <person name="Liu R."/>
            <person name="Schnable J.C."/>
            <person name="Zhu J.-K."/>
            <person name="Zhang H."/>
        </authorList>
    </citation>
    <scope>NUCLEOTIDE SEQUENCE [LARGE SCALE GENOMIC DNA]</scope>
</reference>
<keyword evidence="3" id="KW-1185">Reference proteome</keyword>
<protein>
    <submittedName>
        <fullName evidence="2">Uncharacterized protein</fullName>
    </submittedName>
</protein>
<accession>A0A3L6TKX4</accession>
<comment type="caution">
    <text evidence="2">The sequence shown here is derived from an EMBL/GenBank/DDBJ whole genome shotgun (WGS) entry which is preliminary data.</text>
</comment>
<organism evidence="2 3">
    <name type="scientific">Panicum miliaceum</name>
    <name type="common">Proso millet</name>
    <name type="synonym">Broomcorn millet</name>
    <dbReference type="NCBI Taxonomy" id="4540"/>
    <lineage>
        <taxon>Eukaryota</taxon>
        <taxon>Viridiplantae</taxon>
        <taxon>Streptophyta</taxon>
        <taxon>Embryophyta</taxon>
        <taxon>Tracheophyta</taxon>
        <taxon>Spermatophyta</taxon>
        <taxon>Magnoliopsida</taxon>
        <taxon>Liliopsida</taxon>
        <taxon>Poales</taxon>
        <taxon>Poaceae</taxon>
        <taxon>PACMAD clade</taxon>
        <taxon>Panicoideae</taxon>
        <taxon>Panicodae</taxon>
        <taxon>Paniceae</taxon>
        <taxon>Panicinae</taxon>
        <taxon>Panicum</taxon>
        <taxon>Panicum sect. Panicum</taxon>
    </lineage>
</organism>
<gene>
    <name evidence="2" type="ORF">C2845_PM01G41890</name>
</gene>
<dbReference type="Proteomes" id="UP000275267">
    <property type="component" value="Unassembled WGS sequence"/>
</dbReference>
<dbReference type="EMBL" id="PQIB02000001">
    <property type="protein sequence ID" value="RLN39798.1"/>
    <property type="molecule type" value="Genomic_DNA"/>
</dbReference>
<feature type="region of interest" description="Disordered" evidence="1">
    <location>
        <begin position="61"/>
        <end position="83"/>
    </location>
</feature>
<proteinExistence type="predicted"/>
<evidence type="ECO:0000256" key="1">
    <source>
        <dbReference type="SAM" id="MobiDB-lite"/>
    </source>
</evidence>
<name>A0A3L6TKX4_PANMI</name>
<sequence>MVARNKTWRAGWFDDFGSDPLAPAVCPPLLTNSPLTPDVGRTNAALRGVHTTQPRYTKHDMGELWNAPSASPIYSPRKASQKP</sequence>
<dbReference type="AlphaFoldDB" id="A0A3L6TKX4"/>
<evidence type="ECO:0000313" key="3">
    <source>
        <dbReference type="Proteomes" id="UP000275267"/>
    </source>
</evidence>
<evidence type="ECO:0000313" key="2">
    <source>
        <dbReference type="EMBL" id="RLN39798.1"/>
    </source>
</evidence>